<organism evidence="1 2">
    <name type="scientific">Jiangella asiatica</name>
    <dbReference type="NCBI Taxonomy" id="2530372"/>
    <lineage>
        <taxon>Bacteria</taxon>
        <taxon>Bacillati</taxon>
        <taxon>Actinomycetota</taxon>
        <taxon>Actinomycetes</taxon>
        <taxon>Jiangellales</taxon>
        <taxon>Jiangellaceae</taxon>
        <taxon>Jiangella</taxon>
    </lineage>
</organism>
<name>A0A4R5DAB0_9ACTN</name>
<reference evidence="1 2" key="1">
    <citation type="submission" date="2019-03" db="EMBL/GenBank/DDBJ databases">
        <title>Draft genome sequences of novel Actinobacteria.</title>
        <authorList>
            <person name="Sahin N."/>
            <person name="Ay H."/>
            <person name="Saygin H."/>
        </authorList>
    </citation>
    <scope>NUCLEOTIDE SEQUENCE [LARGE SCALE GENOMIC DNA]</scope>
    <source>
        <strain evidence="1 2">5K138</strain>
    </source>
</reference>
<dbReference type="EMBL" id="SMKZ01000021">
    <property type="protein sequence ID" value="TDE08900.1"/>
    <property type="molecule type" value="Genomic_DNA"/>
</dbReference>
<sequence>MVVVFTEVSTTTSFSEAQQIGNPAVQRIGLAVDVAHFRALRRGLPRGRLRVDRRLHTRLADRGPLAETRPDMPD</sequence>
<dbReference type="Proteomes" id="UP000294739">
    <property type="component" value="Unassembled WGS sequence"/>
</dbReference>
<dbReference type="AlphaFoldDB" id="A0A4R5DAB0"/>
<accession>A0A4R5DAB0</accession>
<evidence type="ECO:0000313" key="2">
    <source>
        <dbReference type="Proteomes" id="UP000294739"/>
    </source>
</evidence>
<protein>
    <submittedName>
        <fullName evidence="1">Uncharacterized protein</fullName>
    </submittedName>
</protein>
<keyword evidence="2" id="KW-1185">Reference proteome</keyword>
<proteinExistence type="predicted"/>
<evidence type="ECO:0000313" key="1">
    <source>
        <dbReference type="EMBL" id="TDE08900.1"/>
    </source>
</evidence>
<dbReference type="RefSeq" id="WP_162606438.1">
    <property type="nucleotide sequence ID" value="NZ_SMKZ01000021.1"/>
</dbReference>
<comment type="caution">
    <text evidence="1">The sequence shown here is derived from an EMBL/GenBank/DDBJ whole genome shotgun (WGS) entry which is preliminary data.</text>
</comment>
<dbReference type="InParanoid" id="A0A4R5DAB0"/>
<gene>
    <name evidence="1" type="ORF">E1269_15860</name>
</gene>